<evidence type="ECO:0000313" key="2">
    <source>
        <dbReference type="Proteomes" id="UP000185511"/>
    </source>
</evidence>
<accession>A0AAC9PT71</accession>
<dbReference type="RefSeq" id="WP_075741486.1">
    <property type="nucleotide sequence ID" value="NZ_CP016076.1"/>
</dbReference>
<keyword evidence="2" id="KW-1185">Reference proteome</keyword>
<dbReference type="EMBL" id="CP016076">
    <property type="protein sequence ID" value="APU15833.1"/>
    <property type="molecule type" value="Genomic_DNA"/>
</dbReference>
<dbReference type="AlphaFoldDB" id="A0AAC9PT71"/>
<dbReference type="KEGG" id="acad:UA74_19025"/>
<gene>
    <name evidence="1" type="ORF">UA74_19025</name>
</gene>
<evidence type="ECO:0000313" key="1">
    <source>
        <dbReference type="EMBL" id="APU15833.1"/>
    </source>
</evidence>
<reference evidence="2" key="1">
    <citation type="submission" date="2016-06" db="EMBL/GenBank/DDBJ databases">
        <title>Complete genome sequence of Actinoalloteichus fjordicus DSM 46855 (=ADI127-17), type strain of the new species Actinoalloteichus fjordicus.</title>
        <authorList>
            <person name="Ruckert C."/>
            <person name="Nouioui I."/>
            <person name="Willmese J."/>
            <person name="van Wezel G."/>
            <person name="Klenk H.-P."/>
            <person name="Kalinowski J."/>
            <person name="Zotchev S.B."/>
        </authorList>
    </citation>
    <scope>NUCLEOTIDE SEQUENCE [LARGE SCALE GENOMIC DNA]</scope>
    <source>
        <strain evidence="2">ADI127-7</strain>
    </source>
</reference>
<name>A0AAC9PT71_9PSEU</name>
<proteinExistence type="predicted"/>
<dbReference type="Proteomes" id="UP000185511">
    <property type="component" value="Chromosome"/>
</dbReference>
<protein>
    <submittedName>
        <fullName evidence="1">Uncharacterized protein</fullName>
    </submittedName>
</protein>
<sequence>MTPVEKMHTWAIERKTTASVTVSHRAEAILVELYVQRHALDGLSAFRTQHDLRPDLYRHDESETEIFEAKSTATHDKVREAIAQLCDYAVHSPHPVTRLTALFPERPQPAGMAYLHRMGIDCVFLDEADLFQRTPAPAVRRAHMQPVWRGE</sequence>
<organism evidence="1 2">
    <name type="scientific">Actinoalloteichus fjordicus</name>
    <dbReference type="NCBI Taxonomy" id="1612552"/>
    <lineage>
        <taxon>Bacteria</taxon>
        <taxon>Bacillati</taxon>
        <taxon>Actinomycetota</taxon>
        <taxon>Actinomycetes</taxon>
        <taxon>Pseudonocardiales</taxon>
        <taxon>Pseudonocardiaceae</taxon>
        <taxon>Actinoalloteichus</taxon>
    </lineage>
</organism>